<keyword evidence="2" id="KW-1185">Reference proteome</keyword>
<evidence type="ECO:0000313" key="1">
    <source>
        <dbReference type="EMBL" id="GHD82290.1"/>
    </source>
</evidence>
<sequence>MRSFKTAWFSKAAKKAKISDQELCAAIRQVAQGQADDLGGGVYKKRLNNNLHRSIIVAKGGQHWIYAYLFAKKDQANIEDDELVAFRKLAKSYEAMTDAQLNQQMHTKALVEICHDCP</sequence>
<dbReference type="Proteomes" id="UP000662678">
    <property type="component" value="Unassembled WGS sequence"/>
</dbReference>
<dbReference type="EMBL" id="BMYP01000078">
    <property type="protein sequence ID" value="GHD82290.1"/>
    <property type="molecule type" value="Genomic_DNA"/>
</dbReference>
<name>A0ABQ3HF38_9NEIS</name>
<comment type="caution">
    <text evidence="1">The sequence shown here is derived from an EMBL/GenBank/DDBJ whole genome shotgun (WGS) entry which is preliminary data.</text>
</comment>
<dbReference type="Pfam" id="PF06296">
    <property type="entry name" value="RelE"/>
    <property type="match status" value="1"/>
</dbReference>
<protein>
    <submittedName>
        <fullName evidence="1">Addiction module toxin RelE</fullName>
    </submittedName>
</protein>
<accession>A0ABQ3HF38</accession>
<proteinExistence type="predicted"/>
<evidence type="ECO:0000313" key="2">
    <source>
        <dbReference type="Proteomes" id="UP000662678"/>
    </source>
</evidence>
<dbReference type="RefSeq" id="WP_189354900.1">
    <property type="nucleotide sequence ID" value="NZ_BMYP01000078.1"/>
</dbReference>
<gene>
    <name evidence="1" type="ORF">GCM10011419_29620</name>
</gene>
<dbReference type="InterPro" id="IPR009387">
    <property type="entry name" value="HigB-2"/>
</dbReference>
<reference evidence="2" key="1">
    <citation type="journal article" date="2019" name="Int. J. Syst. Evol. Microbiol.">
        <title>The Global Catalogue of Microorganisms (GCM) 10K type strain sequencing project: providing services to taxonomists for standard genome sequencing and annotation.</title>
        <authorList>
            <consortium name="The Broad Institute Genomics Platform"/>
            <consortium name="The Broad Institute Genome Sequencing Center for Infectious Disease"/>
            <person name="Wu L."/>
            <person name="Ma J."/>
        </authorList>
    </citation>
    <scope>NUCLEOTIDE SEQUENCE [LARGE SCALE GENOMIC DNA]</scope>
    <source>
        <strain evidence="2">KCTC 23713</strain>
    </source>
</reference>
<organism evidence="1 2">
    <name type="scientific">Vogesella fluminis</name>
    <dbReference type="NCBI Taxonomy" id="1069161"/>
    <lineage>
        <taxon>Bacteria</taxon>
        <taxon>Pseudomonadati</taxon>
        <taxon>Pseudomonadota</taxon>
        <taxon>Betaproteobacteria</taxon>
        <taxon>Neisseriales</taxon>
        <taxon>Chromobacteriaceae</taxon>
        <taxon>Vogesella</taxon>
    </lineage>
</organism>
<dbReference type="PIRSF" id="PIRSF018634">
    <property type="entry name" value="UCP018634"/>
    <property type="match status" value="1"/>
</dbReference>